<dbReference type="PATRIC" id="fig|389348.3.peg.1891"/>
<protein>
    <submittedName>
        <fullName evidence="2">Uncharacterized protein</fullName>
    </submittedName>
</protein>
<proteinExistence type="predicted"/>
<reference evidence="3" key="1">
    <citation type="submission" date="2015-09" db="EMBL/GenBank/DDBJ databases">
        <authorList>
            <person name="Bertelli C."/>
        </authorList>
    </citation>
    <scope>NUCLEOTIDE SEQUENCE [LARGE SCALE GENOMIC DNA]</scope>
    <source>
        <strain evidence="3">KNic</strain>
    </source>
</reference>
<evidence type="ECO:0000256" key="1">
    <source>
        <dbReference type="SAM" id="MobiDB-lite"/>
    </source>
</evidence>
<evidence type="ECO:0000313" key="2">
    <source>
        <dbReference type="EMBL" id="CUI17295.1"/>
    </source>
</evidence>
<organism evidence="2 3">
    <name type="scientific">Candidatus Protochlamydia naegleriophila</name>
    <dbReference type="NCBI Taxonomy" id="389348"/>
    <lineage>
        <taxon>Bacteria</taxon>
        <taxon>Pseudomonadati</taxon>
        <taxon>Chlamydiota</taxon>
        <taxon>Chlamydiia</taxon>
        <taxon>Parachlamydiales</taxon>
        <taxon>Parachlamydiaceae</taxon>
        <taxon>Candidatus Protochlamydia</taxon>
    </lineage>
</organism>
<dbReference type="KEGG" id="pnl:PNK_1686"/>
<accession>A0A0U5JFV6</accession>
<feature type="compositionally biased region" description="Low complexity" evidence="1">
    <location>
        <begin position="64"/>
        <end position="77"/>
    </location>
</feature>
<dbReference type="InParanoid" id="A0A0U5JFV6"/>
<evidence type="ECO:0000313" key="3">
    <source>
        <dbReference type="Proteomes" id="UP000069902"/>
    </source>
</evidence>
<gene>
    <name evidence="2" type="ORF">PNK_1686</name>
</gene>
<dbReference type="EMBL" id="LN879502">
    <property type="protein sequence ID" value="CUI17295.1"/>
    <property type="molecule type" value="Genomic_DNA"/>
</dbReference>
<dbReference type="STRING" id="389348.PNK_1686"/>
<dbReference type="AlphaFoldDB" id="A0A0U5JFV6"/>
<sequence>MLLGNADDLVTLTLAFHDDKTIAFDEKTFLARRNQIEIEGLILFGINSKSQIKKQILESTKTTPLQSQPLLQGQPGSVSGSLKGTPKLTDGHIFMIFDRENGKKALGVKECDFEAVMNIDRSYR</sequence>
<dbReference type="RefSeq" id="WP_059061447.1">
    <property type="nucleotide sequence ID" value="NZ_LN879502.1"/>
</dbReference>
<keyword evidence="3" id="KW-1185">Reference proteome</keyword>
<dbReference type="Proteomes" id="UP000069902">
    <property type="component" value="Chromosome cPNK"/>
</dbReference>
<name>A0A0U5JFV6_9BACT</name>
<feature type="region of interest" description="Disordered" evidence="1">
    <location>
        <begin position="62"/>
        <end position="82"/>
    </location>
</feature>